<proteinExistence type="predicted"/>
<dbReference type="RefSeq" id="WP_123607498.1">
    <property type="nucleotide sequence ID" value="NZ_RJVG01000001.1"/>
</dbReference>
<dbReference type="SFLD" id="SFLDG01135">
    <property type="entry name" value="C1.5.6:_HAD__Beta-PGM__Phospha"/>
    <property type="match status" value="1"/>
</dbReference>
<dbReference type="InterPro" id="IPR006439">
    <property type="entry name" value="HAD-SF_hydro_IA"/>
</dbReference>
<dbReference type="InterPro" id="IPR050155">
    <property type="entry name" value="HAD-like_hydrolase_sf"/>
</dbReference>
<comment type="caution">
    <text evidence="1">The sequence shown here is derived from an EMBL/GenBank/DDBJ whole genome shotgun (WGS) entry which is preliminary data.</text>
</comment>
<dbReference type="NCBIfam" id="TIGR01549">
    <property type="entry name" value="HAD-SF-IA-v1"/>
    <property type="match status" value="1"/>
</dbReference>
<dbReference type="Proteomes" id="UP000273083">
    <property type="component" value="Unassembled WGS sequence"/>
</dbReference>
<protein>
    <submittedName>
        <fullName evidence="1">Phosphoglycolate phosphatase</fullName>
    </submittedName>
</protein>
<dbReference type="PRINTS" id="PR00413">
    <property type="entry name" value="HADHALOGNASE"/>
</dbReference>
<dbReference type="SUPFAM" id="SSF56784">
    <property type="entry name" value="HAD-like"/>
    <property type="match status" value="1"/>
</dbReference>
<dbReference type="Gene3D" id="1.10.150.240">
    <property type="entry name" value="Putative phosphatase, domain 2"/>
    <property type="match status" value="1"/>
</dbReference>
<dbReference type="PANTHER" id="PTHR43434:SF1">
    <property type="entry name" value="PHOSPHOGLYCOLATE PHOSPHATASE"/>
    <property type="match status" value="1"/>
</dbReference>
<dbReference type="FunFam" id="3.40.50.1000:FF:000022">
    <property type="entry name" value="Phosphoglycolate phosphatase"/>
    <property type="match status" value="1"/>
</dbReference>
<dbReference type="GO" id="GO:0006281">
    <property type="term" value="P:DNA repair"/>
    <property type="evidence" value="ECO:0007669"/>
    <property type="project" value="TreeGrafter"/>
</dbReference>
<dbReference type="InterPro" id="IPR023214">
    <property type="entry name" value="HAD_sf"/>
</dbReference>
<dbReference type="OrthoDB" id="9807630at2"/>
<name>A0A3N1XXT6_9FIRM</name>
<reference evidence="1 2" key="1">
    <citation type="submission" date="2018-11" db="EMBL/GenBank/DDBJ databases">
        <title>Genomic Encyclopedia of Type Strains, Phase IV (KMG-IV): sequencing the most valuable type-strain genomes for metagenomic binning, comparative biology and taxonomic classification.</title>
        <authorList>
            <person name="Goeker M."/>
        </authorList>
    </citation>
    <scope>NUCLEOTIDE SEQUENCE [LARGE SCALE GENOMIC DNA]</scope>
    <source>
        <strain evidence="1 2">DSM 26537</strain>
    </source>
</reference>
<dbReference type="GO" id="GO:0008967">
    <property type="term" value="F:phosphoglycolate phosphatase activity"/>
    <property type="evidence" value="ECO:0007669"/>
    <property type="project" value="TreeGrafter"/>
</dbReference>
<dbReference type="InterPro" id="IPR041492">
    <property type="entry name" value="HAD_2"/>
</dbReference>
<evidence type="ECO:0000313" key="1">
    <source>
        <dbReference type="EMBL" id="ROR31389.1"/>
    </source>
</evidence>
<dbReference type="SFLD" id="SFLDS00003">
    <property type="entry name" value="Haloacid_Dehalogenase"/>
    <property type="match status" value="1"/>
</dbReference>
<accession>A0A3N1XXT6</accession>
<dbReference type="GO" id="GO:0005829">
    <property type="term" value="C:cytosol"/>
    <property type="evidence" value="ECO:0007669"/>
    <property type="project" value="TreeGrafter"/>
</dbReference>
<dbReference type="InterPro" id="IPR036412">
    <property type="entry name" value="HAD-like_sf"/>
</dbReference>
<gene>
    <name evidence="1" type="ORF">EDD66_1015</name>
</gene>
<dbReference type="EMBL" id="RJVG01000001">
    <property type="protein sequence ID" value="ROR31389.1"/>
    <property type="molecule type" value="Genomic_DNA"/>
</dbReference>
<sequence>MYKAAIFDLDGTIADTVISIAVACNKALVKCGLMERPIEEYNYYAGDGVDTLVKRALYAAGDKEYIHYDTALVLYKEIFEEYCTYEVKAYDDMKETLEYMKSKGMKLAVLTNKPHDRAVTVVESLYGKDLFDYILGQQEGIAKKPDPEGALLVASKLSVNPLECIYVGDTNVDMQTGNASGMYTVGVLWGFRDRKELEENHAHVIIKNPRELKELILRG</sequence>
<dbReference type="SFLD" id="SFLDG01129">
    <property type="entry name" value="C1.5:_HAD__Beta-PGM__Phosphata"/>
    <property type="match status" value="1"/>
</dbReference>
<organism evidence="1 2">
    <name type="scientific">Mobilisporobacter senegalensis</name>
    <dbReference type="NCBI Taxonomy" id="1329262"/>
    <lineage>
        <taxon>Bacteria</taxon>
        <taxon>Bacillati</taxon>
        <taxon>Bacillota</taxon>
        <taxon>Clostridia</taxon>
        <taxon>Lachnospirales</taxon>
        <taxon>Lachnospiraceae</taxon>
        <taxon>Mobilisporobacter</taxon>
    </lineage>
</organism>
<dbReference type="Gene3D" id="3.40.50.1000">
    <property type="entry name" value="HAD superfamily/HAD-like"/>
    <property type="match status" value="1"/>
</dbReference>
<dbReference type="InterPro" id="IPR023198">
    <property type="entry name" value="PGP-like_dom2"/>
</dbReference>
<dbReference type="PANTHER" id="PTHR43434">
    <property type="entry name" value="PHOSPHOGLYCOLATE PHOSPHATASE"/>
    <property type="match status" value="1"/>
</dbReference>
<dbReference type="Pfam" id="PF13419">
    <property type="entry name" value="HAD_2"/>
    <property type="match status" value="1"/>
</dbReference>
<keyword evidence="2" id="KW-1185">Reference proteome</keyword>
<dbReference type="AlphaFoldDB" id="A0A3N1XXT6"/>
<evidence type="ECO:0000313" key="2">
    <source>
        <dbReference type="Proteomes" id="UP000273083"/>
    </source>
</evidence>
<dbReference type="NCBIfam" id="TIGR01509">
    <property type="entry name" value="HAD-SF-IA-v3"/>
    <property type="match status" value="1"/>
</dbReference>